<accession>A0A1H2HNM6</accession>
<dbReference type="RefSeq" id="WP_090197420.1">
    <property type="nucleotide sequence ID" value="NZ_LT629785.1"/>
</dbReference>
<name>A0A1H2HNM6_9PSED</name>
<evidence type="ECO:0000313" key="2">
    <source>
        <dbReference type="Proteomes" id="UP000243232"/>
    </source>
</evidence>
<organism evidence="1 2">
    <name type="scientific">Pseudomonas pohangensis</name>
    <dbReference type="NCBI Taxonomy" id="364197"/>
    <lineage>
        <taxon>Bacteria</taxon>
        <taxon>Pseudomonadati</taxon>
        <taxon>Pseudomonadota</taxon>
        <taxon>Gammaproteobacteria</taxon>
        <taxon>Pseudomonadales</taxon>
        <taxon>Pseudomonadaceae</taxon>
        <taxon>Pseudomonas</taxon>
    </lineage>
</organism>
<proteinExistence type="predicted"/>
<gene>
    <name evidence="1" type="ORF">SAMN05216296_3147</name>
</gene>
<dbReference type="InterPro" id="IPR011044">
    <property type="entry name" value="Quino_amine_DH_bsu"/>
</dbReference>
<dbReference type="EMBL" id="LT629785">
    <property type="protein sequence ID" value="SDU33490.1"/>
    <property type="molecule type" value="Genomic_DNA"/>
</dbReference>
<dbReference type="OrthoDB" id="8478041at2"/>
<sequence length="417" mass="46012">MSSSAYLNSPWPGEDGGPQRLQIPRSGSGLALQPGETLGCVTRNTLMSTMTVLGAPGEVYLLTHSALRANIGLPTTSCVELIDPLTLQTRCKSPRLKGGPMWPGGMAIHRNGDLYVVYGRYAHRLNRACEPLASRQLPVNLPYNSFVILDNGLLVTKNLSDSVPARISVLDPHTLEPVCADIECPEPSIARLSSSGNTLYVVGVRSIMRYHWSDSSQTLQRDPDWHCDYIGDSSQTYGWDVVLEGGHAWFMDNGKHRYVTRMIGAGVNPTANRLIRVALDDARNREILPISGLRGGSVTNPPLHDFQRQIVVAYDSANSYLRAWRFNPQSHALTPLWDKHAFGCASHMISYPDSGELVVNDYRKRGEEVVVLNIENGAELARVRSGGLTQGVVFPSSGWNRDLYWSSMGRLARIFVQ</sequence>
<dbReference type="AlphaFoldDB" id="A0A1H2HNM6"/>
<evidence type="ECO:0000313" key="1">
    <source>
        <dbReference type="EMBL" id="SDU33490.1"/>
    </source>
</evidence>
<reference evidence="2" key="1">
    <citation type="submission" date="2016-10" db="EMBL/GenBank/DDBJ databases">
        <authorList>
            <person name="Varghese N."/>
            <person name="Submissions S."/>
        </authorList>
    </citation>
    <scope>NUCLEOTIDE SEQUENCE [LARGE SCALE GENOMIC DNA]</scope>
    <source>
        <strain evidence="2">DSM 17875</strain>
    </source>
</reference>
<dbReference type="Proteomes" id="UP000243232">
    <property type="component" value="Chromosome I"/>
</dbReference>
<dbReference type="SUPFAM" id="SSF50969">
    <property type="entry name" value="YVTN repeat-like/Quinoprotein amine dehydrogenase"/>
    <property type="match status" value="1"/>
</dbReference>
<protein>
    <submittedName>
        <fullName evidence="1">Uncharacterized protein</fullName>
    </submittedName>
</protein>
<keyword evidence="2" id="KW-1185">Reference proteome</keyword>